<dbReference type="EMBL" id="JAGSOJ010000004">
    <property type="protein sequence ID" value="MCM1991594.1"/>
    <property type="molecule type" value="Genomic_DNA"/>
</dbReference>
<comment type="caution">
    <text evidence="7">The sequence shown here is derived from an EMBL/GenBank/DDBJ whole genome shotgun (WGS) entry which is preliminary data.</text>
</comment>
<comment type="similarity">
    <text evidence="1 4">Belongs to the D-isomer specific 2-hydroxyacid dehydrogenase family.</text>
</comment>
<reference evidence="7" key="2">
    <citation type="submission" date="2021-04" db="EMBL/GenBank/DDBJ databases">
        <authorList>
            <person name="Dong X."/>
        </authorList>
    </citation>
    <scope>NUCLEOTIDE SEQUENCE</scope>
    <source>
        <strain evidence="7">ZWT</strain>
    </source>
</reference>
<dbReference type="InterPro" id="IPR006140">
    <property type="entry name" value="D-isomer_DH_NAD-bd"/>
</dbReference>
<evidence type="ECO:0000256" key="2">
    <source>
        <dbReference type="ARBA" id="ARBA00023002"/>
    </source>
</evidence>
<gene>
    <name evidence="7" type="ORF">KDK92_17805</name>
</gene>
<dbReference type="PROSITE" id="PS00065">
    <property type="entry name" value="D_2_HYDROXYACID_DH_1"/>
    <property type="match status" value="1"/>
</dbReference>
<dbReference type="Pfam" id="PF00389">
    <property type="entry name" value="2-Hacid_dh"/>
    <property type="match status" value="1"/>
</dbReference>
<keyword evidence="3" id="KW-0520">NAD</keyword>
<evidence type="ECO:0000259" key="6">
    <source>
        <dbReference type="Pfam" id="PF02826"/>
    </source>
</evidence>
<dbReference type="Proteomes" id="UP001056429">
    <property type="component" value="Unassembled WGS sequence"/>
</dbReference>
<dbReference type="PROSITE" id="PS00670">
    <property type="entry name" value="D_2_HYDROXYACID_DH_2"/>
    <property type="match status" value="1"/>
</dbReference>
<dbReference type="InterPro" id="IPR050418">
    <property type="entry name" value="D-iso_2-hydroxyacid_DH_PdxB"/>
</dbReference>
<dbReference type="SUPFAM" id="SSF52283">
    <property type="entry name" value="Formate/glycerate dehydrogenase catalytic domain-like"/>
    <property type="match status" value="1"/>
</dbReference>
<feature type="domain" description="D-isomer specific 2-hydroxyacid dehydrogenase catalytic" evidence="5">
    <location>
        <begin position="23"/>
        <end position="319"/>
    </location>
</feature>
<dbReference type="SUPFAM" id="SSF51735">
    <property type="entry name" value="NAD(P)-binding Rossmann-fold domains"/>
    <property type="match status" value="1"/>
</dbReference>
<dbReference type="InterPro" id="IPR029753">
    <property type="entry name" value="D-isomer_DH_CS"/>
</dbReference>
<keyword evidence="8" id="KW-1185">Reference proteome</keyword>
<organism evidence="7 8">
    <name type="scientific">Oceanirhabdus seepicola</name>
    <dbReference type="NCBI Taxonomy" id="2828781"/>
    <lineage>
        <taxon>Bacteria</taxon>
        <taxon>Bacillati</taxon>
        <taxon>Bacillota</taxon>
        <taxon>Clostridia</taxon>
        <taxon>Eubacteriales</taxon>
        <taxon>Clostridiaceae</taxon>
        <taxon>Oceanirhabdus</taxon>
    </lineage>
</organism>
<evidence type="ECO:0000256" key="1">
    <source>
        <dbReference type="ARBA" id="ARBA00005854"/>
    </source>
</evidence>
<dbReference type="InterPro" id="IPR036291">
    <property type="entry name" value="NAD(P)-bd_dom_sf"/>
</dbReference>
<dbReference type="InterPro" id="IPR029752">
    <property type="entry name" value="D-isomer_DH_CS1"/>
</dbReference>
<dbReference type="GO" id="GO:0051287">
    <property type="term" value="F:NAD binding"/>
    <property type="evidence" value="ECO:0007669"/>
    <property type="project" value="InterPro"/>
</dbReference>
<dbReference type="PANTHER" id="PTHR43761:SF1">
    <property type="entry name" value="D-ISOMER SPECIFIC 2-HYDROXYACID DEHYDROGENASE CATALYTIC DOMAIN-CONTAINING PROTEIN-RELATED"/>
    <property type="match status" value="1"/>
</dbReference>
<dbReference type="Gene3D" id="3.40.50.720">
    <property type="entry name" value="NAD(P)-binding Rossmann-like Domain"/>
    <property type="match status" value="2"/>
</dbReference>
<dbReference type="CDD" id="cd12162">
    <property type="entry name" value="2-Hacid_dh_4"/>
    <property type="match status" value="1"/>
</dbReference>
<feature type="domain" description="D-isomer specific 2-hydroxyacid dehydrogenase NAD-binding" evidence="6">
    <location>
        <begin position="108"/>
        <end position="288"/>
    </location>
</feature>
<dbReference type="Pfam" id="PF02826">
    <property type="entry name" value="2-Hacid_dh_C"/>
    <property type="match status" value="1"/>
</dbReference>
<reference evidence="7" key="1">
    <citation type="journal article" date="2021" name="mSystems">
        <title>Bacteria and Archaea Synergistically Convert Glycine Betaine to Biogenic Methane in the Formosa Cold Seep of the South China Sea.</title>
        <authorList>
            <person name="Li L."/>
            <person name="Zhang W."/>
            <person name="Zhang S."/>
            <person name="Song L."/>
            <person name="Sun Q."/>
            <person name="Zhang H."/>
            <person name="Xiang H."/>
            <person name="Dong X."/>
        </authorList>
    </citation>
    <scope>NUCLEOTIDE SEQUENCE</scope>
    <source>
        <strain evidence="7">ZWT</strain>
    </source>
</reference>
<protein>
    <submittedName>
        <fullName evidence="7">D-2-hydroxyacid dehydrogenase</fullName>
    </submittedName>
</protein>
<keyword evidence="2 4" id="KW-0560">Oxidoreductase</keyword>
<dbReference type="GO" id="GO:0016616">
    <property type="term" value="F:oxidoreductase activity, acting on the CH-OH group of donors, NAD or NADP as acceptor"/>
    <property type="evidence" value="ECO:0007669"/>
    <property type="project" value="InterPro"/>
</dbReference>
<dbReference type="FunFam" id="3.40.50.720:FF:000203">
    <property type="entry name" value="D-3-phosphoglycerate dehydrogenase (SerA)"/>
    <property type="match status" value="1"/>
</dbReference>
<evidence type="ECO:0000256" key="4">
    <source>
        <dbReference type="RuleBase" id="RU003719"/>
    </source>
</evidence>
<sequence>MSIVILDGYGLNPGDLSWEGFRELGEEVIIYESTPDDKIVENIGESEIVITNKTELTRDVLEKVKHVKYIGVLATGYNVVDIEAAREFGMKITNIPAYGTNAVAQFVFSLLLEVCNHVTHHDKRVKEGAWADSGEFCFWERPLIELHGKTMGIIGFGKIGEATSKIARAFGIKVIAHTKTPNKDLEEDNLRFVELDELYEQADIISLHCPLFENTKGMINKRSIQKMKDGVILINTSRGALIVENDLREALDCGKIMAAGLDVMIEEPPRNDNPLFSAKNCIITPHIAWAPKETRERLMNIAIENVRAFINGEDKNVVN</sequence>
<dbReference type="InterPro" id="IPR006139">
    <property type="entry name" value="D-isomer_2_OHA_DH_cat_dom"/>
</dbReference>
<name>A0A9J6P495_9CLOT</name>
<evidence type="ECO:0000256" key="3">
    <source>
        <dbReference type="ARBA" id="ARBA00023027"/>
    </source>
</evidence>
<accession>A0A9J6P495</accession>
<dbReference type="PANTHER" id="PTHR43761">
    <property type="entry name" value="D-ISOMER SPECIFIC 2-HYDROXYACID DEHYDROGENASE FAMILY PROTEIN (AFU_ORTHOLOGUE AFUA_1G13630)"/>
    <property type="match status" value="1"/>
</dbReference>
<proteinExistence type="inferred from homology"/>
<dbReference type="PROSITE" id="PS00671">
    <property type="entry name" value="D_2_HYDROXYACID_DH_3"/>
    <property type="match status" value="1"/>
</dbReference>
<evidence type="ECO:0000259" key="5">
    <source>
        <dbReference type="Pfam" id="PF00389"/>
    </source>
</evidence>
<dbReference type="RefSeq" id="WP_250860737.1">
    <property type="nucleotide sequence ID" value="NZ_JAGSOJ010000004.1"/>
</dbReference>
<dbReference type="AlphaFoldDB" id="A0A9J6P495"/>
<evidence type="ECO:0000313" key="7">
    <source>
        <dbReference type="EMBL" id="MCM1991594.1"/>
    </source>
</evidence>
<evidence type="ECO:0000313" key="8">
    <source>
        <dbReference type="Proteomes" id="UP001056429"/>
    </source>
</evidence>